<dbReference type="EMBL" id="JAYKXH010000002">
    <property type="protein sequence ID" value="KAK7175574.1"/>
    <property type="molecule type" value="Genomic_DNA"/>
</dbReference>
<evidence type="ECO:0000313" key="1">
    <source>
        <dbReference type="EMBL" id="KAK7175574.1"/>
    </source>
</evidence>
<gene>
    <name evidence="1" type="ORF">R3I93_002484</name>
</gene>
<sequence>MGNTLFHGVTGQKIRVRSIKEHAVTIAHKSADDALQGRAHPERGALVALFDRMVAAIQEKMVKLFNIAYFIAKEEMAFTMFPKLVALHHTNGLDLGNTYSNDQACRMFITAIGMTFIEELQEKLRSARFSSVDRSVKDQELIYCVYLQNGKPVNQLIQIVALDHAHSQGILDAILAGLLKVGVGEEDLKKHLVGFGCDGAAVMLGVNNGVTARLQCLCSSLVSIWCVAHRLELAALDCVKQVPQLQDIKQTLRAIHKHYTCSAKASRELQEISKVMEISIVRPGNTEGTRWLPHMSHALEALMRNYRPILVHFENHASDPNDREASAAMKGRAKLVQHTLKQYNMLLFIHLMLDVLQELTHLSLLFQQEGLTLQMVSDGLQTTSLALVAMQTIPGPRLHQFMDEVGAGSTWQGVQISRTNADDDNFKNLKLRLTNSFCEFVSERFKSLETGVLKATSTLFDLSNWPEDTTDLATFGTAEMNVFMEHFHPILETCEDFESVEAARREWLDLKILVSRHYRHLDSQVLWQRLIQGAIGRDGQFQHMQVIAEISLVPPMSSSCCERGFSSMKRIKSDWRSCLSNEMLNSLLQISVHGPPAEHYDYDRAL</sequence>
<accession>A0AAN9DJT7</accession>
<comment type="caution">
    <text evidence="1">The sequence shown here is derived from an EMBL/GenBank/DDBJ whole genome shotgun (WGS) entry which is preliminary data.</text>
</comment>
<evidence type="ECO:0000313" key="2">
    <source>
        <dbReference type="Proteomes" id="UP001364617"/>
    </source>
</evidence>
<organism evidence="1 2">
    <name type="scientific">Phoxinus phoxinus</name>
    <name type="common">Eurasian minnow</name>
    <dbReference type="NCBI Taxonomy" id="58324"/>
    <lineage>
        <taxon>Eukaryota</taxon>
        <taxon>Metazoa</taxon>
        <taxon>Chordata</taxon>
        <taxon>Craniata</taxon>
        <taxon>Vertebrata</taxon>
        <taxon>Euteleostomi</taxon>
        <taxon>Actinopterygii</taxon>
        <taxon>Neopterygii</taxon>
        <taxon>Teleostei</taxon>
        <taxon>Ostariophysi</taxon>
        <taxon>Cypriniformes</taxon>
        <taxon>Leuciscidae</taxon>
        <taxon>Phoxininae</taxon>
        <taxon>Phoxinus</taxon>
    </lineage>
</organism>
<dbReference type="AlphaFoldDB" id="A0AAN9DJT7"/>
<dbReference type="Proteomes" id="UP001364617">
    <property type="component" value="Unassembled WGS sequence"/>
</dbReference>
<dbReference type="SUPFAM" id="SSF53098">
    <property type="entry name" value="Ribonuclease H-like"/>
    <property type="match status" value="1"/>
</dbReference>
<protein>
    <recommendedName>
        <fullName evidence="3">DUF4371 domain-containing protein</fullName>
    </recommendedName>
</protein>
<reference evidence="1 2" key="1">
    <citation type="submission" date="2024-02" db="EMBL/GenBank/DDBJ databases">
        <title>Chromosome-level genome assembly of the Eurasian Minnow (Phoxinus phoxinus).</title>
        <authorList>
            <person name="Oriowo T.O."/>
            <person name="Martin S."/>
            <person name="Stange M."/>
            <person name="Chrysostomakis Y."/>
            <person name="Brown T."/>
            <person name="Winkler S."/>
            <person name="Kukowka S."/>
            <person name="Myers E.W."/>
            <person name="Bohne A."/>
        </authorList>
    </citation>
    <scope>NUCLEOTIDE SEQUENCE [LARGE SCALE GENOMIC DNA]</scope>
    <source>
        <strain evidence="1">ZFMK-TIS-60720</strain>
        <tissue evidence="1">Whole Organism</tissue>
    </source>
</reference>
<name>A0AAN9DJT7_9TELE</name>
<evidence type="ECO:0008006" key="3">
    <source>
        <dbReference type="Google" id="ProtNLM"/>
    </source>
</evidence>
<dbReference type="PANTHER" id="PTHR46880:SF5">
    <property type="entry name" value="DUF4371 DOMAIN-CONTAINING PROTEIN"/>
    <property type="match status" value="1"/>
</dbReference>
<dbReference type="PANTHER" id="PTHR46880">
    <property type="entry name" value="RAS-ASSOCIATING DOMAIN-CONTAINING PROTEIN"/>
    <property type="match status" value="1"/>
</dbReference>
<proteinExistence type="predicted"/>
<keyword evidence="2" id="KW-1185">Reference proteome</keyword>
<dbReference type="InterPro" id="IPR012337">
    <property type="entry name" value="RNaseH-like_sf"/>
</dbReference>